<accession>A0ABV8LKC1</accession>
<keyword evidence="6" id="KW-1185">Reference proteome</keyword>
<dbReference type="PROSITE" id="PS51257">
    <property type="entry name" value="PROKAR_LIPOPROTEIN"/>
    <property type="match status" value="1"/>
</dbReference>
<dbReference type="PANTHER" id="PTHR43649:SF14">
    <property type="entry name" value="BLR3389 PROTEIN"/>
    <property type="match status" value="1"/>
</dbReference>
<dbReference type="Proteomes" id="UP001595816">
    <property type="component" value="Unassembled WGS sequence"/>
</dbReference>
<sequence>MRRTRLLTAVVVTAALALSACGSGGDTKTEGKTQLKLYNDKGAWSPYFKEIGTLSQQQIGLGMEPVGYTDANTYDAFIKASFRTNVKPDLFTWHTGAQLAEIVKAGQVADTSSLWSDAVGKGYLPESLKQYYTFDGKQYCVPLNVAYWVMFYNKKVFDDAGLQPPKTWADMMDAAVKLKAKGVTPFYGTSQLFSFVWFQQLLIGQDPQLYNDLGTGKAKFTDPGVVKVMEQWKSLIDSGYMSDPGDKTEPQELLKSGKVAMAPFGTWFNTSMTQVGLKPGTDYGMFTIPNLNPANTKNTLLFESGPLCVLDKAPDKAASLKFAQWWLEPAAQEKWATSRGDVSANPKVTIPDPALNAINQSAGGSDVALASRFFELVPAPVLTAALDAFGAFTVKPADYQKQLATLQKAADDYWAKAGK</sequence>
<keyword evidence="2" id="KW-0813">Transport</keyword>
<keyword evidence="3 4" id="KW-0732">Signal</keyword>
<dbReference type="InterPro" id="IPR006061">
    <property type="entry name" value="SBP_1_CS"/>
</dbReference>
<evidence type="ECO:0000256" key="2">
    <source>
        <dbReference type="ARBA" id="ARBA00022448"/>
    </source>
</evidence>
<feature type="signal peptide" evidence="4">
    <location>
        <begin position="1"/>
        <end position="22"/>
    </location>
</feature>
<evidence type="ECO:0000256" key="4">
    <source>
        <dbReference type="SAM" id="SignalP"/>
    </source>
</evidence>
<dbReference type="InterPro" id="IPR050490">
    <property type="entry name" value="Bact_solute-bd_prot1"/>
</dbReference>
<proteinExistence type="inferred from homology"/>
<dbReference type="InterPro" id="IPR006059">
    <property type="entry name" value="SBP"/>
</dbReference>
<dbReference type="Pfam" id="PF13416">
    <property type="entry name" value="SBP_bac_8"/>
    <property type="match status" value="1"/>
</dbReference>
<evidence type="ECO:0000313" key="6">
    <source>
        <dbReference type="Proteomes" id="UP001595816"/>
    </source>
</evidence>
<evidence type="ECO:0000313" key="5">
    <source>
        <dbReference type="EMBL" id="MFC4130713.1"/>
    </source>
</evidence>
<evidence type="ECO:0000256" key="3">
    <source>
        <dbReference type="ARBA" id="ARBA00022729"/>
    </source>
</evidence>
<comment type="similarity">
    <text evidence="1">Belongs to the bacterial solute-binding protein 1 family.</text>
</comment>
<comment type="caution">
    <text evidence="5">The sequence shown here is derived from an EMBL/GenBank/DDBJ whole genome shotgun (WGS) entry which is preliminary data.</text>
</comment>
<dbReference type="PROSITE" id="PS01037">
    <property type="entry name" value="SBP_BACTERIAL_1"/>
    <property type="match status" value="1"/>
</dbReference>
<protein>
    <submittedName>
        <fullName evidence="5">ABC transporter substrate-binding protein</fullName>
    </submittedName>
</protein>
<evidence type="ECO:0000256" key="1">
    <source>
        <dbReference type="ARBA" id="ARBA00008520"/>
    </source>
</evidence>
<reference evidence="6" key="1">
    <citation type="journal article" date="2019" name="Int. J. Syst. Evol. Microbiol.">
        <title>The Global Catalogue of Microorganisms (GCM) 10K type strain sequencing project: providing services to taxonomists for standard genome sequencing and annotation.</title>
        <authorList>
            <consortium name="The Broad Institute Genomics Platform"/>
            <consortium name="The Broad Institute Genome Sequencing Center for Infectious Disease"/>
            <person name="Wu L."/>
            <person name="Ma J."/>
        </authorList>
    </citation>
    <scope>NUCLEOTIDE SEQUENCE [LARGE SCALE GENOMIC DNA]</scope>
    <source>
        <strain evidence="6">CGMCC 4.7289</strain>
    </source>
</reference>
<dbReference type="RefSeq" id="WP_253757370.1">
    <property type="nucleotide sequence ID" value="NZ_JAMZDZ010000001.1"/>
</dbReference>
<dbReference type="EMBL" id="JBHSAY010000005">
    <property type="protein sequence ID" value="MFC4130713.1"/>
    <property type="molecule type" value="Genomic_DNA"/>
</dbReference>
<name>A0ABV8LKC1_9ACTN</name>
<dbReference type="SUPFAM" id="SSF53850">
    <property type="entry name" value="Periplasmic binding protein-like II"/>
    <property type="match status" value="1"/>
</dbReference>
<organism evidence="5 6">
    <name type="scientific">Hamadaea flava</name>
    <dbReference type="NCBI Taxonomy" id="1742688"/>
    <lineage>
        <taxon>Bacteria</taxon>
        <taxon>Bacillati</taxon>
        <taxon>Actinomycetota</taxon>
        <taxon>Actinomycetes</taxon>
        <taxon>Micromonosporales</taxon>
        <taxon>Micromonosporaceae</taxon>
        <taxon>Hamadaea</taxon>
    </lineage>
</organism>
<dbReference type="PANTHER" id="PTHR43649">
    <property type="entry name" value="ARABINOSE-BINDING PROTEIN-RELATED"/>
    <property type="match status" value="1"/>
</dbReference>
<dbReference type="Gene3D" id="3.40.190.10">
    <property type="entry name" value="Periplasmic binding protein-like II"/>
    <property type="match status" value="2"/>
</dbReference>
<gene>
    <name evidence="5" type="ORF">ACFOZ4_08855</name>
</gene>
<feature type="chain" id="PRO_5047028182" evidence="4">
    <location>
        <begin position="23"/>
        <end position="419"/>
    </location>
</feature>